<organism evidence="2">
    <name type="scientific">Anisakis simplex</name>
    <name type="common">Herring worm</name>
    <dbReference type="NCBI Taxonomy" id="6269"/>
    <lineage>
        <taxon>Eukaryota</taxon>
        <taxon>Metazoa</taxon>
        <taxon>Ecdysozoa</taxon>
        <taxon>Nematoda</taxon>
        <taxon>Chromadorea</taxon>
        <taxon>Rhabditida</taxon>
        <taxon>Spirurina</taxon>
        <taxon>Ascaridomorpha</taxon>
        <taxon>Ascaridoidea</taxon>
        <taxon>Anisakidae</taxon>
        <taxon>Anisakis</taxon>
        <taxon>Anisakis simplex complex</taxon>
    </lineage>
</organism>
<sequence length="80" mass="9377">LNQTKNRENRCNSFGNISLIMKITNRSRSRQSFKVKCTSNDLFRIRPSVGVLDRAESAYITLTYRFAHSHLTTFIYLLVY</sequence>
<dbReference type="PANTHER" id="PTHR21513:SF27">
    <property type="entry name" value="MAJOR SPERM PROTEIN"/>
    <property type="match status" value="1"/>
</dbReference>
<dbReference type="InterPro" id="IPR008962">
    <property type="entry name" value="PapD-like_sf"/>
</dbReference>
<dbReference type="InterPro" id="IPR000535">
    <property type="entry name" value="MSP_dom"/>
</dbReference>
<dbReference type="AlphaFoldDB" id="A0A0M3JA09"/>
<dbReference type="Gene3D" id="2.60.40.10">
    <property type="entry name" value="Immunoglobulins"/>
    <property type="match status" value="1"/>
</dbReference>
<evidence type="ECO:0000259" key="1">
    <source>
        <dbReference type="PROSITE" id="PS50202"/>
    </source>
</evidence>
<reference evidence="2" key="1">
    <citation type="submission" date="2017-02" db="UniProtKB">
        <authorList>
            <consortium name="WormBaseParasite"/>
        </authorList>
    </citation>
    <scope>IDENTIFICATION</scope>
</reference>
<dbReference type="WBParaSite" id="ASIM_0000442901-mRNA-1">
    <property type="protein sequence ID" value="ASIM_0000442901-mRNA-1"/>
    <property type="gene ID" value="ASIM_0000442901"/>
</dbReference>
<evidence type="ECO:0000313" key="2">
    <source>
        <dbReference type="WBParaSite" id="ASIM_0000442901-mRNA-1"/>
    </source>
</evidence>
<feature type="domain" description="MSP" evidence="1">
    <location>
        <begin position="1"/>
        <end position="80"/>
    </location>
</feature>
<dbReference type="InterPro" id="IPR013783">
    <property type="entry name" value="Ig-like_fold"/>
</dbReference>
<protein>
    <submittedName>
        <fullName evidence="2">MSP domain-containing protein</fullName>
    </submittedName>
</protein>
<accession>A0A0M3JA09</accession>
<dbReference type="SUPFAM" id="SSF49354">
    <property type="entry name" value="PapD-like"/>
    <property type="match status" value="1"/>
</dbReference>
<dbReference type="PANTHER" id="PTHR21513">
    <property type="entry name" value="MAJOR SPERM PROTEIN"/>
    <property type="match status" value="1"/>
</dbReference>
<proteinExistence type="predicted"/>
<dbReference type="Pfam" id="PF00635">
    <property type="entry name" value="Motile_Sperm"/>
    <property type="match status" value="1"/>
</dbReference>
<name>A0A0M3JA09_ANISI</name>
<dbReference type="PROSITE" id="PS50202">
    <property type="entry name" value="MSP"/>
    <property type="match status" value="1"/>
</dbReference>